<protein>
    <recommendedName>
        <fullName evidence="7">Myb-like DNA-binding domain containing protein</fullName>
    </recommendedName>
</protein>
<dbReference type="EMBL" id="JAPFFF010000661">
    <property type="protein sequence ID" value="KAK8833775.1"/>
    <property type="molecule type" value="Genomic_DNA"/>
</dbReference>
<evidence type="ECO:0008006" key="7">
    <source>
        <dbReference type="Google" id="ProtNLM"/>
    </source>
</evidence>
<dbReference type="InterPro" id="IPR050560">
    <property type="entry name" value="MYB_TF"/>
</dbReference>
<dbReference type="InterPro" id="IPR001005">
    <property type="entry name" value="SANT/Myb"/>
</dbReference>
<dbReference type="CDD" id="cd00167">
    <property type="entry name" value="SANT"/>
    <property type="match status" value="3"/>
</dbReference>
<dbReference type="SMART" id="SM00717">
    <property type="entry name" value="SANT"/>
    <property type="match status" value="3"/>
</dbReference>
<evidence type="ECO:0000259" key="3">
    <source>
        <dbReference type="PROSITE" id="PS51294"/>
    </source>
</evidence>
<keyword evidence="6" id="KW-1185">Reference proteome</keyword>
<evidence type="ECO:0000313" key="4">
    <source>
        <dbReference type="EMBL" id="KAK8833775.1"/>
    </source>
</evidence>
<feature type="domain" description="Myb-like" evidence="2">
    <location>
        <begin position="20"/>
        <end position="71"/>
    </location>
</feature>
<dbReference type="EMBL" id="JAPFFF010000021">
    <property type="protein sequence ID" value="KAK8853826.1"/>
    <property type="molecule type" value="Genomic_DNA"/>
</dbReference>
<dbReference type="PROSITE" id="PS50090">
    <property type="entry name" value="MYB_LIKE"/>
    <property type="match status" value="3"/>
</dbReference>
<sequence>MSTTNIETPLAPTRARYKTNNCVKNVKWTKAEDELLIKIMSQKDRPNYSKMVDHFSGKTGQQIAERWDKVLNPNLVKGSWTRHEDEVIIQYVKENGTRNWRNLCSLLPGRIGKQCRERWRNHLDPSINHSPWTEEEDELLIKLHREYGNKWVKISSMMKDRSDNAIKNRWNSTLKKKEFENGNPININDGHNSNNPEFEKPEMFATDASIANGKMSETLLDQSPMSTPKLLTMISTPPIAREGINGFFTINYHKQFNSKDRPISLTENRNAFLEMIPQVSNPAPVNNNESNVNNSNNDNANISNDK</sequence>
<dbReference type="Gene3D" id="1.10.10.60">
    <property type="entry name" value="Homeodomain-like"/>
    <property type="match status" value="3"/>
</dbReference>
<evidence type="ECO:0000313" key="6">
    <source>
        <dbReference type="Proteomes" id="UP001470230"/>
    </source>
</evidence>
<reference evidence="4 6" key="1">
    <citation type="submission" date="2024-04" db="EMBL/GenBank/DDBJ databases">
        <title>Tritrichomonas musculus Genome.</title>
        <authorList>
            <person name="Alves-Ferreira E."/>
            <person name="Grigg M."/>
            <person name="Lorenzi H."/>
            <person name="Galac M."/>
        </authorList>
    </citation>
    <scope>NUCLEOTIDE SEQUENCE [LARGE SCALE GENOMIC DNA]</scope>
    <source>
        <strain evidence="4 6">EAF2021</strain>
    </source>
</reference>
<accession>A0ABR2GIN7</accession>
<dbReference type="Pfam" id="PF00249">
    <property type="entry name" value="Myb_DNA-binding"/>
    <property type="match status" value="3"/>
</dbReference>
<gene>
    <name evidence="5" type="ORF">M9Y10_016369</name>
    <name evidence="4" type="ORF">M9Y10_040466</name>
</gene>
<dbReference type="PANTHER" id="PTHR45614:SF25">
    <property type="entry name" value="MYB PROTEIN"/>
    <property type="match status" value="1"/>
</dbReference>
<name>A0ABR2GIN7_9EUKA</name>
<comment type="caution">
    <text evidence="4">The sequence shown here is derived from an EMBL/GenBank/DDBJ whole genome shotgun (WGS) entry which is preliminary data.</text>
</comment>
<feature type="domain" description="HTH myb-type" evidence="3">
    <location>
        <begin position="128"/>
        <end position="178"/>
    </location>
</feature>
<evidence type="ECO:0000256" key="1">
    <source>
        <dbReference type="SAM" id="MobiDB-lite"/>
    </source>
</evidence>
<feature type="domain" description="Myb-like" evidence="2">
    <location>
        <begin position="124"/>
        <end position="174"/>
    </location>
</feature>
<dbReference type="InterPro" id="IPR009057">
    <property type="entry name" value="Homeodomain-like_sf"/>
</dbReference>
<feature type="domain" description="Myb-like" evidence="2">
    <location>
        <begin position="72"/>
        <end position="123"/>
    </location>
</feature>
<dbReference type="Proteomes" id="UP001470230">
    <property type="component" value="Unassembled WGS sequence"/>
</dbReference>
<dbReference type="PROSITE" id="PS51294">
    <property type="entry name" value="HTH_MYB"/>
    <property type="match status" value="2"/>
</dbReference>
<organism evidence="4 6">
    <name type="scientific">Tritrichomonas musculus</name>
    <dbReference type="NCBI Taxonomy" id="1915356"/>
    <lineage>
        <taxon>Eukaryota</taxon>
        <taxon>Metamonada</taxon>
        <taxon>Parabasalia</taxon>
        <taxon>Tritrichomonadida</taxon>
        <taxon>Tritrichomonadidae</taxon>
        <taxon>Tritrichomonas</taxon>
    </lineage>
</organism>
<evidence type="ECO:0000259" key="2">
    <source>
        <dbReference type="PROSITE" id="PS50090"/>
    </source>
</evidence>
<proteinExistence type="predicted"/>
<dbReference type="SUPFAM" id="SSF46689">
    <property type="entry name" value="Homeodomain-like"/>
    <property type="match status" value="2"/>
</dbReference>
<dbReference type="InterPro" id="IPR017930">
    <property type="entry name" value="Myb_dom"/>
</dbReference>
<feature type="domain" description="HTH myb-type" evidence="3">
    <location>
        <begin position="72"/>
        <end position="127"/>
    </location>
</feature>
<evidence type="ECO:0000313" key="5">
    <source>
        <dbReference type="EMBL" id="KAK8853826.1"/>
    </source>
</evidence>
<feature type="region of interest" description="Disordered" evidence="1">
    <location>
        <begin position="280"/>
        <end position="306"/>
    </location>
</feature>
<dbReference type="PANTHER" id="PTHR45614">
    <property type="entry name" value="MYB PROTEIN-RELATED"/>
    <property type="match status" value="1"/>
</dbReference>